<evidence type="ECO:0000256" key="1">
    <source>
        <dbReference type="SAM" id="MobiDB-lite"/>
    </source>
</evidence>
<dbReference type="EMBL" id="LWDF02000889">
    <property type="protein sequence ID" value="KAE8241571.1"/>
    <property type="molecule type" value="Genomic_DNA"/>
</dbReference>
<feature type="compositionally biased region" description="Basic and acidic residues" evidence="1">
    <location>
        <begin position="1"/>
        <end position="12"/>
    </location>
</feature>
<keyword evidence="3" id="KW-1185">Reference proteome</keyword>
<accession>A0A8T8SJQ8</accession>
<feature type="region of interest" description="Disordered" evidence="1">
    <location>
        <begin position="1"/>
        <end position="26"/>
    </location>
</feature>
<comment type="caution">
    <text evidence="2">The sequence shown here is derived from an EMBL/GenBank/DDBJ whole genome shotgun (WGS) entry which is preliminary data.</text>
</comment>
<name>A0A8T8SJQ8_9BASI</name>
<proteinExistence type="predicted"/>
<dbReference type="AlphaFoldDB" id="A0A8T8SJQ8"/>
<protein>
    <submittedName>
        <fullName evidence="2">Uncharacterized protein</fullName>
    </submittedName>
</protein>
<sequence>MKRKSESEHADVNRPAPATRTSAQDAVSKTWGTAEVGIQILSHLVQERIDLLTVSTVSKHFRTLALRLLVRDLDVPLTRAPSIVRYFEAHPEMASSIHHLRIRDDGAECGLWFQKYAYNTIDIPVYDSEQERDKRWLQVGRLFKVLLTHRHNQSLPPIDLTIGITSISAFKSMQGYDKVARKIVALRVITNLGRGPDEEDEPDRWRQFVQLSTTRWRQLADMFDTEGQKPALRLFHADAGVDISRQNRYIDREAWDSLKRVLPATVEELALDLNSEDDDPDRTCSLFEAEAWPRLRTFSLGIDDTDGDWGFREFTRSRELVDQFLSRHSHLEDIQVRYDLDYPVGPVTQTFPNLKKCKIGMSDRAHLAPFLARHYATVTELEILPFDFTQEDATLFPPEVDATLTSNSFKLDVLRASPEVSAAYVSRGAKPRHYQLEGSKTIGELQLDKWLFPVREAAEAVTCLDVGVSNPEVVRGEDLLRGKFLPAGALPNLVEMVLAWLESGVKLGTGIVCEVIATLKHQGALRALRLEHAHASHLPNNTVLDLRGDDAIPPQLEYLTWHSASDNVTQYFRIRRIRVVRSELLSDGSEGSKVGSVRKVQLQQLPDSFRSGIDGNGVWHHCRRWGDRNTLFDHSRSPPQLHACKFNCP</sequence>
<reference evidence="2" key="1">
    <citation type="submission" date="2016-04" db="EMBL/GenBank/DDBJ databases">
        <authorList>
            <person name="Nguyen H.D."/>
            <person name="Samba Siva P."/>
            <person name="Cullis J."/>
            <person name="Levesque C.A."/>
            <person name="Hambleton S."/>
        </authorList>
    </citation>
    <scope>NUCLEOTIDE SEQUENCE</scope>
    <source>
        <strain evidence="2">DAOMC 236416</strain>
    </source>
</reference>
<organism evidence="2 3">
    <name type="scientific">Tilletia indica</name>
    <dbReference type="NCBI Taxonomy" id="43049"/>
    <lineage>
        <taxon>Eukaryota</taxon>
        <taxon>Fungi</taxon>
        <taxon>Dikarya</taxon>
        <taxon>Basidiomycota</taxon>
        <taxon>Ustilaginomycotina</taxon>
        <taxon>Exobasidiomycetes</taxon>
        <taxon>Tilletiales</taxon>
        <taxon>Tilletiaceae</taxon>
        <taxon>Tilletia</taxon>
    </lineage>
</organism>
<evidence type="ECO:0000313" key="3">
    <source>
        <dbReference type="Proteomes" id="UP000077521"/>
    </source>
</evidence>
<evidence type="ECO:0000313" key="2">
    <source>
        <dbReference type="EMBL" id="KAE8241571.1"/>
    </source>
</evidence>
<gene>
    <name evidence="2" type="ORF">A4X13_0g7354</name>
</gene>
<dbReference type="Proteomes" id="UP000077521">
    <property type="component" value="Unassembled WGS sequence"/>
</dbReference>
<reference evidence="2" key="2">
    <citation type="journal article" date="2019" name="IMA Fungus">
        <title>Genome sequencing and comparison of five Tilletia species to identify candidate genes for the detection of regulated species infecting wheat.</title>
        <authorList>
            <person name="Nguyen H.D.T."/>
            <person name="Sultana T."/>
            <person name="Kesanakurti P."/>
            <person name="Hambleton S."/>
        </authorList>
    </citation>
    <scope>NUCLEOTIDE SEQUENCE</scope>
    <source>
        <strain evidence="2">DAOMC 236416</strain>
    </source>
</reference>